<comment type="pathway">
    <text evidence="2">Amino-acid biosynthesis; L-threonine biosynthesis; L-threonine from L-aspartate: step 2/5.</text>
</comment>
<keyword evidence="5" id="KW-0028">Amino-acid biosynthesis</keyword>
<dbReference type="GO" id="GO:0050661">
    <property type="term" value="F:NADP binding"/>
    <property type="evidence" value="ECO:0007669"/>
    <property type="project" value="InterPro"/>
</dbReference>
<dbReference type="CDD" id="cd02315">
    <property type="entry name" value="ScASADH_like_N"/>
    <property type="match status" value="1"/>
</dbReference>
<protein>
    <recommendedName>
        <fullName evidence="4">aspartate-semialdehyde dehydrogenase</fullName>
        <ecNumber evidence="4">1.2.1.11</ecNumber>
    </recommendedName>
</protein>
<keyword evidence="9" id="KW-0486">Methionine biosynthesis</keyword>
<dbReference type="GO" id="GO:0009088">
    <property type="term" value="P:threonine biosynthetic process"/>
    <property type="evidence" value="ECO:0007669"/>
    <property type="project" value="UniProtKB-UniPathway"/>
</dbReference>
<dbReference type="SUPFAM" id="SSF51735">
    <property type="entry name" value="NAD(P)-binding Rossmann-fold domains"/>
    <property type="match status" value="1"/>
</dbReference>
<keyword evidence="8" id="KW-0560">Oxidoreductase</keyword>
<dbReference type="EMBL" id="ML991790">
    <property type="protein sequence ID" value="KAF2235679.1"/>
    <property type="molecule type" value="Genomic_DNA"/>
</dbReference>
<dbReference type="Gene3D" id="3.40.50.720">
    <property type="entry name" value="NAD(P)-binding Rossmann-like Domain"/>
    <property type="match status" value="1"/>
</dbReference>
<dbReference type="GO" id="GO:0004073">
    <property type="term" value="F:aspartate-semialdehyde dehydrogenase activity"/>
    <property type="evidence" value="ECO:0007669"/>
    <property type="project" value="UniProtKB-EC"/>
</dbReference>
<dbReference type="PIRSF" id="PIRSF000148">
    <property type="entry name" value="ASA_dh"/>
    <property type="match status" value="1"/>
</dbReference>
<dbReference type="Pfam" id="PF02774">
    <property type="entry name" value="Semialdhyde_dhC"/>
    <property type="match status" value="1"/>
</dbReference>
<name>A0A6A6HCV7_VIRVR</name>
<evidence type="ECO:0000256" key="7">
    <source>
        <dbReference type="ARBA" id="ARBA00022857"/>
    </source>
</evidence>
<dbReference type="AlphaFoldDB" id="A0A6A6HCV7"/>
<dbReference type="UniPathway" id="UPA00051">
    <property type="reaction ID" value="UER00464"/>
</dbReference>
<dbReference type="CDD" id="cd18130">
    <property type="entry name" value="ASADH_C_arch_fung_like"/>
    <property type="match status" value="1"/>
</dbReference>
<evidence type="ECO:0000256" key="4">
    <source>
        <dbReference type="ARBA" id="ARBA00013120"/>
    </source>
</evidence>
<evidence type="ECO:0000256" key="6">
    <source>
        <dbReference type="ARBA" id="ARBA00022697"/>
    </source>
</evidence>
<evidence type="ECO:0000259" key="11">
    <source>
        <dbReference type="SMART" id="SM00859"/>
    </source>
</evidence>
<evidence type="ECO:0000313" key="13">
    <source>
        <dbReference type="Proteomes" id="UP000800092"/>
    </source>
</evidence>
<dbReference type="GO" id="GO:0009086">
    <property type="term" value="P:methionine biosynthetic process"/>
    <property type="evidence" value="ECO:0007669"/>
    <property type="project" value="UniProtKB-KW"/>
</dbReference>
<dbReference type="GO" id="GO:0046983">
    <property type="term" value="F:protein dimerization activity"/>
    <property type="evidence" value="ECO:0007669"/>
    <property type="project" value="InterPro"/>
</dbReference>
<dbReference type="PANTHER" id="PTHR46718:SF1">
    <property type="entry name" value="ASPARTATE-SEMIALDEHYDE DEHYDROGENASE"/>
    <property type="match status" value="1"/>
</dbReference>
<evidence type="ECO:0000313" key="12">
    <source>
        <dbReference type="EMBL" id="KAF2235679.1"/>
    </source>
</evidence>
<dbReference type="Proteomes" id="UP000800092">
    <property type="component" value="Unassembled WGS sequence"/>
</dbReference>
<feature type="domain" description="Semialdehyde dehydrogenase NAD-binding" evidence="11">
    <location>
        <begin position="16"/>
        <end position="141"/>
    </location>
</feature>
<dbReference type="InterPro" id="IPR051823">
    <property type="entry name" value="ASADH-related"/>
</dbReference>
<dbReference type="GO" id="GO:0051287">
    <property type="term" value="F:NAD binding"/>
    <property type="evidence" value="ECO:0007669"/>
    <property type="project" value="InterPro"/>
</dbReference>
<sequence>MANHFVSNYQKLPKKRCGILGATGAVGQRFILLLSEHPYLEISTIGASERSAGKSYAEAAQWRQSEPIPATVANMAVQECRPELFKGCDIIFSGLNTTKAQEVELAFAGLYPVFSNASMYRMDPLTPLVVPTVNLAHMGLITAQQQHLKSEGKGFLVTNSNCAVTGIVIPFAALQAKFGRILEVSVVTLQALSGAESKIETEACKILGSLSPEKNQVMPQQMRVSAACNRVPVLDGHTACVSLRFATRPPPNVLAVEAALQSYISEAQTIGCYSAPAQAIVVHKDPTRPQPRLDRNMERGYAVSVGRVREDESGIFDIKFVALSHNIIIGAAGSSVLNCEAAILKGYC</sequence>
<evidence type="ECO:0000256" key="9">
    <source>
        <dbReference type="ARBA" id="ARBA00023167"/>
    </source>
</evidence>
<keyword evidence="13" id="KW-1185">Reference proteome</keyword>
<dbReference type="UniPathway" id="UPA00034">
    <property type="reaction ID" value="UER00016"/>
</dbReference>
<evidence type="ECO:0000256" key="10">
    <source>
        <dbReference type="PIRSR" id="PIRSR000148-1"/>
    </source>
</evidence>
<dbReference type="SMART" id="SM00859">
    <property type="entry name" value="Semialdhyde_dh"/>
    <property type="match status" value="1"/>
</dbReference>
<feature type="active site" description="Proton acceptor" evidence="10">
    <location>
        <position position="237"/>
    </location>
</feature>
<organism evidence="12 13">
    <name type="scientific">Viridothelium virens</name>
    <name type="common">Speckled blister lichen</name>
    <name type="synonym">Trypethelium virens</name>
    <dbReference type="NCBI Taxonomy" id="1048519"/>
    <lineage>
        <taxon>Eukaryota</taxon>
        <taxon>Fungi</taxon>
        <taxon>Dikarya</taxon>
        <taxon>Ascomycota</taxon>
        <taxon>Pezizomycotina</taxon>
        <taxon>Dothideomycetes</taxon>
        <taxon>Dothideomycetes incertae sedis</taxon>
        <taxon>Trypetheliales</taxon>
        <taxon>Trypetheliaceae</taxon>
        <taxon>Viridothelium</taxon>
    </lineage>
</organism>
<feature type="active site" description="Acyl-thioester intermediate" evidence="10">
    <location>
        <position position="162"/>
    </location>
</feature>
<comment type="similarity">
    <text evidence="3">Belongs to the aspartate-semialdehyde dehydrogenase family.</text>
</comment>
<proteinExistence type="inferred from homology"/>
<comment type="pathway">
    <text evidence="1">Amino-acid biosynthesis; L-methionine biosynthesis via de novo pathway; L-homoserine from L-aspartate: step 2/3.</text>
</comment>
<evidence type="ECO:0000256" key="2">
    <source>
        <dbReference type="ARBA" id="ARBA00005097"/>
    </source>
</evidence>
<dbReference type="EC" id="1.2.1.11" evidence="4"/>
<dbReference type="OrthoDB" id="1894490at2759"/>
<dbReference type="PANTHER" id="PTHR46718">
    <property type="entry name" value="ASPARTATE-SEMIALDEHYDE DEHYDROGENASE"/>
    <property type="match status" value="1"/>
</dbReference>
<dbReference type="InterPro" id="IPR036291">
    <property type="entry name" value="NAD(P)-bd_dom_sf"/>
</dbReference>
<dbReference type="PROSITE" id="PS01103">
    <property type="entry name" value="ASD"/>
    <property type="match status" value="1"/>
</dbReference>
<dbReference type="InterPro" id="IPR012280">
    <property type="entry name" value="Semialdhyde_DH_dimer_dom"/>
</dbReference>
<keyword evidence="6" id="KW-0791">Threonine biosynthesis</keyword>
<dbReference type="SUPFAM" id="SSF55347">
    <property type="entry name" value="Glyceraldehyde-3-phosphate dehydrogenase-like, C-terminal domain"/>
    <property type="match status" value="1"/>
</dbReference>
<dbReference type="InterPro" id="IPR000534">
    <property type="entry name" value="Semialdehyde_DH_NAD-bd"/>
</dbReference>
<dbReference type="Gene3D" id="3.30.360.10">
    <property type="entry name" value="Dihydrodipicolinate Reductase, domain 2"/>
    <property type="match status" value="1"/>
</dbReference>
<evidence type="ECO:0000256" key="5">
    <source>
        <dbReference type="ARBA" id="ARBA00022605"/>
    </source>
</evidence>
<dbReference type="Pfam" id="PF01118">
    <property type="entry name" value="Semialdhyde_dh"/>
    <property type="match status" value="1"/>
</dbReference>
<accession>A0A6A6HCV7</accession>
<keyword evidence="7" id="KW-0521">NADP</keyword>
<gene>
    <name evidence="12" type="ORF">EV356DRAFT_523147</name>
</gene>
<evidence type="ECO:0000256" key="1">
    <source>
        <dbReference type="ARBA" id="ARBA00005021"/>
    </source>
</evidence>
<dbReference type="GO" id="GO:0009089">
    <property type="term" value="P:lysine biosynthetic process via diaminopimelate"/>
    <property type="evidence" value="ECO:0007669"/>
    <property type="project" value="UniProtKB-UniPathway"/>
</dbReference>
<dbReference type="InterPro" id="IPR000319">
    <property type="entry name" value="Asp-semialdehyde_DH_CS"/>
</dbReference>
<evidence type="ECO:0000256" key="3">
    <source>
        <dbReference type="ARBA" id="ARBA00010584"/>
    </source>
</evidence>
<evidence type="ECO:0000256" key="8">
    <source>
        <dbReference type="ARBA" id="ARBA00023002"/>
    </source>
</evidence>
<dbReference type="UniPathway" id="UPA00050">
    <property type="reaction ID" value="UER00463"/>
</dbReference>
<reference evidence="12" key="1">
    <citation type="journal article" date="2020" name="Stud. Mycol.">
        <title>101 Dothideomycetes genomes: a test case for predicting lifestyles and emergence of pathogens.</title>
        <authorList>
            <person name="Haridas S."/>
            <person name="Albert R."/>
            <person name="Binder M."/>
            <person name="Bloem J."/>
            <person name="Labutti K."/>
            <person name="Salamov A."/>
            <person name="Andreopoulos B."/>
            <person name="Baker S."/>
            <person name="Barry K."/>
            <person name="Bills G."/>
            <person name="Bluhm B."/>
            <person name="Cannon C."/>
            <person name="Castanera R."/>
            <person name="Culley D."/>
            <person name="Daum C."/>
            <person name="Ezra D."/>
            <person name="Gonzalez J."/>
            <person name="Henrissat B."/>
            <person name="Kuo A."/>
            <person name="Liang C."/>
            <person name="Lipzen A."/>
            <person name="Lutzoni F."/>
            <person name="Magnuson J."/>
            <person name="Mondo S."/>
            <person name="Nolan M."/>
            <person name="Ohm R."/>
            <person name="Pangilinan J."/>
            <person name="Park H.-J."/>
            <person name="Ramirez L."/>
            <person name="Alfaro M."/>
            <person name="Sun H."/>
            <person name="Tritt A."/>
            <person name="Yoshinaga Y."/>
            <person name="Zwiers L.-H."/>
            <person name="Turgeon B."/>
            <person name="Goodwin S."/>
            <person name="Spatafora J."/>
            <person name="Crous P."/>
            <person name="Grigoriev I."/>
        </authorList>
    </citation>
    <scope>NUCLEOTIDE SEQUENCE</scope>
    <source>
        <strain evidence="12">Tuck. ex Michener</strain>
    </source>
</reference>